<name>A0A7X0H431_9BACT</name>
<organism evidence="3 4">
    <name type="scientific">Algisphaera agarilytica</name>
    <dbReference type="NCBI Taxonomy" id="1385975"/>
    <lineage>
        <taxon>Bacteria</taxon>
        <taxon>Pseudomonadati</taxon>
        <taxon>Planctomycetota</taxon>
        <taxon>Phycisphaerae</taxon>
        <taxon>Phycisphaerales</taxon>
        <taxon>Phycisphaeraceae</taxon>
        <taxon>Algisphaera</taxon>
    </lineage>
</organism>
<feature type="transmembrane region" description="Helical" evidence="2">
    <location>
        <begin position="280"/>
        <end position="303"/>
    </location>
</feature>
<evidence type="ECO:0000313" key="4">
    <source>
        <dbReference type="Proteomes" id="UP000541810"/>
    </source>
</evidence>
<feature type="transmembrane region" description="Helical" evidence="2">
    <location>
        <begin position="113"/>
        <end position="134"/>
    </location>
</feature>
<feature type="region of interest" description="Disordered" evidence="1">
    <location>
        <begin position="336"/>
        <end position="356"/>
    </location>
</feature>
<evidence type="ECO:0000256" key="1">
    <source>
        <dbReference type="SAM" id="MobiDB-lite"/>
    </source>
</evidence>
<dbReference type="Pfam" id="PF11067">
    <property type="entry name" value="DUF2868"/>
    <property type="match status" value="1"/>
</dbReference>
<evidence type="ECO:0000256" key="2">
    <source>
        <dbReference type="SAM" id="Phobius"/>
    </source>
</evidence>
<accession>A0A7X0H431</accession>
<feature type="compositionally biased region" description="Low complexity" evidence="1">
    <location>
        <begin position="343"/>
        <end position="356"/>
    </location>
</feature>
<dbReference type="EMBL" id="JACHGY010000001">
    <property type="protein sequence ID" value="MBB6428907.1"/>
    <property type="molecule type" value="Genomic_DNA"/>
</dbReference>
<evidence type="ECO:0008006" key="5">
    <source>
        <dbReference type="Google" id="ProtNLM"/>
    </source>
</evidence>
<protein>
    <recommendedName>
        <fullName evidence="5">DUF2868 domain-containing protein</fullName>
    </recommendedName>
</protein>
<proteinExistence type="predicted"/>
<dbReference type="AlphaFoldDB" id="A0A7X0H431"/>
<sequence>MPRLPKPQPGTLLDLATQLHRDEAEPLERLRTRDRGIGKELGFEASQEPLDTPTRARRLTAWLDAIPDSPHRGGDGLRLVGLIAVGIGLLLGYVAAMGLFYYDGSTPVNVVRIIAVFVVLQAVTLGLFGVAALPGRVPGSAWLRDLSPAKLATLVARWLPGETRDTVQQILGRGQAHQRVYHAVQKWQLLAWSQSMALAFNLAAVCGALQLIVFSDLGFGWSTTLQVDAEQMHGLTSALATPWAMAWQDAVPPLALVEATQTYRAENFELGVAAEESAKWWPFLVMAMLVYGVVPRFVTLVFTQWRLRGAVVKAMVHTPGADRVLGRMTAAVVETRASEHEGAASSSAADSMDATPSSQAGCVIRWAEAAYDGQALDAGGGRSLDEDRQTIEAAAAQAPEHPVLIRVKAWEPPVLEFLDFLGDLRRALGDGRSIEVQPIGQGDHAVWKKKLASVGDPWLRMVMDEAGQAEGGTP</sequence>
<reference evidence="3 4" key="1">
    <citation type="submission" date="2020-08" db="EMBL/GenBank/DDBJ databases">
        <title>Genomic Encyclopedia of Type Strains, Phase IV (KMG-IV): sequencing the most valuable type-strain genomes for metagenomic binning, comparative biology and taxonomic classification.</title>
        <authorList>
            <person name="Goeker M."/>
        </authorList>
    </citation>
    <scope>NUCLEOTIDE SEQUENCE [LARGE SCALE GENOMIC DNA]</scope>
    <source>
        <strain evidence="3 4">DSM 103725</strain>
    </source>
</reference>
<keyword evidence="2" id="KW-0812">Transmembrane</keyword>
<evidence type="ECO:0000313" key="3">
    <source>
        <dbReference type="EMBL" id="MBB6428907.1"/>
    </source>
</evidence>
<dbReference type="RefSeq" id="WP_184676458.1">
    <property type="nucleotide sequence ID" value="NZ_JACHGY010000001.1"/>
</dbReference>
<gene>
    <name evidence="3" type="ORF">HNQ40_000713</name>
</gene>
<keyword evidence="2" id="KW-0472">Membrane</keyword>
<comment type="caution">
    <text evidence="3">The sequence shown here is derived from an EMBL/GenBank/DDBJ whole genome shotgun (WGS) entry which is preliminary data.</text>
</comment>
<keyword evidence="4" id="KW-1185">Reference proteome</keyword>
<keyword evidence="2" id="KW-1133">Transmembrane helix</keyword>
<dbReference type="Proteomes" id="UP000541810">
    <property type="component" value="Unassembled WGS sequence"/>
</dbReference>
<feature type="transmembrane region" description="Helical" evidence="2">
    <location>
        <begin position="79"/>
        <end position="101"/>
    </location>
</feature>
<dbReference type="InterPro" id="IPR021296">
    <property type="entry name" value="DUF2868"/>
</dbReference>
<feature type="transmembrane region" description="Helical" evidence="2">
    <location>
        <begin position="189"/>
        <end position="213"/>
    </location>
</feature>